<evidence type="ECO:0000256" key="4">
    <source>
        <dbReference type="ARBA" id="ARBA00022692"/>
    </source>
</evidence>
<sequence length="122" mass="13959">MIQTVVTVLYLPYSSYQYLLGHVDSSWFYSTAFLAVLAPTNDYIRIGYLTFWGSRRNKYLEVSDVLPLSEVAGNRNDALVKLSWYGAKSFLYLPTKNAEIVDENRAKILFGDLSLFESKKLV</sequence>
<keyword evidence="7" id="KW-0496">Mitochondrion</keyword>
<keyword evidence="5" id="KW-0999">Mitochondrion inner membrane</keyword>
<evidence type="ECO:0000256" key="5">
    <source>
        <dbReference type="ARBA" id="ARBA00022792"/>
    </source>
</evidence>
<keyword evidence="8" id="KW-0472">Membrane</keyword>
<evidence type="ECO:0000256" key="7">
    <source>
        <dbReference type="ARBA" id="ARBA00023128"/>
    </source>
</evidence>
<gene>
    <name evidence="9" type="ORF">HPBE_LOCUS20522</name>
</gene>
<proteinExistence type="inferred from homology"/>
<organism evidence="9">
    <name type="scientific">Heligmosomoides polygyrus</name>
    <name type="common">Parasitic roundworm</name>
    <dbReference type="NCBI Taxonomy" id="6339"/>
    <lineage>
        <taxon>Eukaryota</taxon>
        <taxon>Metazoa</taxon>
        <taxon>Ecdysozoa</taxon>
        <taxon>Nematoda</taxon>
        <taxon>Chromadorea</taxon>
        <taxon>Rhabditida</taxon>
        <taxon>Rhabditina</taxon>
        <taxon>Rhabditomorpha</taxon>
        <taxon>Strongyloidea</taxon>
        <taxon>Heligmosomidae</taxon>
        <taxon>Heligmosomoides</taxon>
    </lineage>
</organism>
<evidence type="ECO:0000256" key="6">
    <source>
        <dbReference type="ARBA" id="ARBA00022989"/>
    </source>
</evidence>
<name>A0A3P8CHP7_HELPZ</name>
<dbReference type="AlphaFoldDB" id="A0A3P8CHP7"/>
<evidence type="ECO:0000256" key="2">
    <source>
        <dbReference type="ARBA" id="ARBA00007020"/>
    </source>
</evidence>
<dbReference type="PANTHER" id="PTHR13603:SF1">
    <property type="entry name" value="TRANSMEMBRANE PROTEIN 186"/>
    <property type="match status" value="1"/>
</dbReference>
<evidence type="ECO:0000256" key="1">
    <source>
        <dbReference type="ARBA" id="ARBA00004448"/>
    </source>
</evidence>
<evidence type="ECO:0000256" key="8">
    <source>
        <dbReference type="ARBA" id="ARBA00023136"/>
    </source>
</evidence>
<keyword evidence="6" id="KW-1133">Transmembrane helix</keyword>
<protein>
    <recommendedName>
        <fullName evidence="3">Transmembrane protein 186</fullName>
    </recommendedName>
</protein>
<evidence type="ECO:0000256" key="3">
    <source>
        <dbReference type="ARBA" id="ARBA00014604"/>
    </source>
</evidence>
<evidence type="ECO:0000313" key="9">
    <source>
        <dbReference type="EMBL" id="VDP20458.1"/>
    </source>
</evidence>
<keyword evidence="4" id="KW-0812">Transmembrane</keyword>
<dbReference type="GO" id="GO:0005743">
    <property type="term" value="C:mitochondrial inner membrane"/>
    <property type="evidence" value="ECO:0007669"/>
    <property type="project" value="UniProtKB-SubCell"/>
</dbReference>
<comment type="subcellular location">
    <subcellularLocation>
        <location evidence="1">Mitochondrion inner membrane</location>
        <topology evidence="1">Multi-pass membrane protein</topology>
    </subcellularLocation>
</comment>
<comment type="similarity">
    <text evidence="2">Belongs to the TMEM186 family.</text>
</comment>
<reference evidence="9" key="1">
    <citation type="submission" date="2018-11" db="EMBL/GenBank/DDBJ databases">
        <authorList>
            <consortium name="Pathogen Informatics"/>
        </authorList>
    </citation>
    <scope>NUCLEOTIDE SEQUENCE [LARGE SCALE GENOMIC DNA]</scope>
</reference>
<dbReference type="InterPro" id="IPR026571">
    <property type="entry name" value="Tmem186"/>
</dbReference>
<dbReference type="PANTHER" id="PTHR13603">
    <property type="entry name" value="TRANSMEMBRANE PROTEIN 186"/>
    <property type="match status" value="1"/>
</dbReference>
<dbReference type="EMBL" id="UZAH01032215">
    <property type="protein sequence ID" value="VDP20458.1"/>
    <property type="molecule type" value="Genomic_DNA"/>
</dbReference>
<accession>A0A3P8CHP7</accession>
<dbReference type="OrthoDB" id="6147888at2759"/>